<protein>
    <submittedName>
        <fullName evidence="1">Uncharacterized protein</fullName>
    </submittedName>
</protein>
<proteinExistence type="predicted"/>
<sequence length="150" mass="17348">MKLADPAQSICALLRIHAISAKLAHSTVLPPRENPKHQTRRWRSLWKRDIPLHFGVEGKGIIGRDRAGGSLVSLCTAVENEFSPYEVRLVRQMLRLMLYLFPSFFRLVYFRQPCLGFFSWRPYWRILDDERGYGSSEPHASSTVNLTDMV</sequence>
<name>A0A4Y2V6H3_ARAVE</name>
<dbReference type="Proteomes" id="UP000499080">
    <property type="component" value="Unassembled WGS sequence"/>
</dbReference>
<reference evidence="1 2" key="1">
    <citation type="journal article" date="2019" name="Sci. Rep.">
        <title>Orb-weaving spider Araneus ventricosus genome elucidates the spidroin gene catalogue.</title>
        <authorList>
            <person name="Kono N."/>
            <person name="Nakamura H."/>
            <person name="Ohtoshi R."/>
            <person name="Moran D.A.P."/>
            <person name="Shinohara A."/>
            <person name="Yoshida Y."/>
            <person name="Fujiwara M."/>
            <person name="Mori M."/>
            <person name="Tomita M."/>
            <person name="Arakawa K."/>
        </authorList>
    </citation>
    <scope>NUCLEOTIDE SEQUENCE [LARGE SCALE GENOMIC DNA]</scope>
</reference>
<evidence type="ECO:0000313" key="1">
    <source>
        <dbReference type="EMBL" id="GBO20168.1"/>
    </source>
</evidence>
<dbReference type="AlphaFoldDB" id="A0A4Y2V6H3"/>
<accession>A0A4Y2V6H3</accession>
<dbReference type="EMBL" id="BGPR01043557">
    <property type="protein sequence ID" value="GBO20168.1"/>
    <property type="molecule type" value="Genomic_DNA"/>
</dbReference>
<gene>
    <name evidence="1" type="ORF">AVEN_24478_1</name>
</gene>
<comment type="caution">
    <text evidence="1">The sequence shown here is derived from an EMBL/GenBank/DDBJ whole genome shotgun (WGS) entry which is preliminary data.</text>
</comment>
<evidence type="ECO:0000313" key="2">
    <source>
        <dbReference type="Proteomes" id="UP000499080"/>
    </source>
</evidence>
<keyword evidence="2" id="KW-1185">Reference proteome</keyword>
<organism evidence="1 2">
    <name type="scientific">Araneus ventricosus</name>
    <name type="common">Orbweaver spider</name>
    <name type="synonym">Epeira ventricosa</name>
    <dbReference type="NCBI Taxonomy" id="182803"/>
    <lineage>
        <taxon>Eukaryota</taxon>
        <taxon>Metazoa</taxon>
        <taxon>Ecdysozoa</taxon>
        <taxon>Arthropoda</taxon>
        <taxon>Chelicerata</taxon>
        <taxon>Arachnida</taxon>
        <taxon>Araneae</taxon>
        <taxon>Araneomorphae</taxon>
        <taxon>Entelegynae</taxon>
        <taxon>Araneoidea</taxon>
        <taxon>Araneidae</taxon>
        <taxon>Araneus</taxon>
    </lineage>
</organism>